<sequence length="325" mass="35051">MAPGTVTFVVFENFDTLDLAGPVEVFGEAGYNLRTVAPAKGPVTSDAGLSVNPDHSVRTADPHDVDTLLVVGGAGVHVAQQDKNLVRWVADAATSASRVASVCSGAFLLAEAGILDGHRVTTHWRKADRLAAEYPSLTVDCDPIFVQEGPIWTSAGVSAGMDLALAMVEDDLGPQASLAAARELNLFLRRPGSQSQFSVPLWSTPPRDDIMRRVVDAIHADPGGPHGIADLANVAGLSPRHLQRRFTQEVGMTPAAYVERVRVEAAQRDLSERDDPVETIAHRHGFGTAETLRRTFHRIVGASPTDYRARFTTTRPPTHSTPRYR</sequence>
<dbReference type="InterPro" id="IPR052158">
    <property type="entry name" value="INH-QAR"/>
</dbReference>
<evidence type="ECO:0000256" key="1">
    <source>
        <dbReference type="ARBA" id="ARBA00023015"/>
    </source>
</evidence>
<dbReference type="Gene3D" id="1.10.10.60">
    <property type="entry name" value="Homeodomain-like"/>
    <property type="match status" value="1"/>
</dbReference>
<dbReference type="PANTHER" id="PTHR43130">
    <property type="entry name" value="ARAC-FAMILY TRANSCRIPTIONAL REGULATOR"/>
    <property type="match status" value="1"/>
</dbReference>
<dbReference type="Pfam" id="PF12833">
    <property type="entry name" value="HTH_18"/>
    <property type="match status" value="1"/>
</dbReference>
<evidence type="ECO:0000313" key="5">
    <source>
        <dbReference type="Proteomes" id="UP000292695"/>
    </source>
</evidence>
<proteinExistence type="predicted"/>
<dbReference type="Pfam" id="PF01965">
    <property type="entry name" value="DJ-1_PfpI"/>
    <property type="match status" value="1"/>
</dbReference>
<dbReference type="InterPro" id="IPR002818">
    <property type="entry name" value="DJ-1/PfpI"/>
</dbReference>
<reference evidence="4 5" key="1">
    <citation type="submission" date="2019-02" db="EMBL/GenBank/DDBJ databases">
        <title>Kribbella capetownensis sp. nov. and Kribbella speibonae sp. nov., isolated from soil.</title>
        <authorList>
            <person name="Curtis S.M."/>
            <person name="Norton I."/>
            <person name="Everest G.J."/>
            <person name="Meyers P.R."/>
        </authorList>
    </citation>
    <scope>NUCLEOTIDE SEQUENCE [LARGE SCALE GENOMIC DNA]</scope>
    <source>
        <strain evidence="4 5">DSM 27082</strain>
    </source>
</reference>
<organism evidence="4 5">
    <name type="scientific">Kribbella sindirgiensis</name>
    <dbReference type="NCBI Taxonomy" id="1124744"/>
    <lineage>
        <taxon>Bacteria</taxon>
        <taxon>Bacillati</taxon>
        <taxon>Actinomycetota</taxon>
        <taxon>Actinomycetes</taxon>
        <taxon>Propionibacteriales</taxon>
        <taxon>Kribbellaceae</taxon>
        <taxon>Kribbella</taxon>
    </lineage>
</organism>
<dbReference type="RefSeq" id="WP_131287309.1">
    <property type="nucleotide sequence ID" value="NZ_SJKA01000004.1"/>
</dbReference>
<gene>
    <name evidence="4" type="ORF">E0H50_12450</name>
</gene>
<dbReference type="InterPro" id="IPR018060">
    <property type="entry name" value="HTH_AraC"/>
</dbReference>
<keyword evidence="2" id="KW-0804">Transcription</keyword>
<dbReference type="Proteomes" id="UP000292695">
    <property type="component" value="Unassembled WGS sequence"/>
</dbReference>
<dbReference type="EMBL" id="SJKA01000004">
    <property type="protein sequence ID" value="TCC34720.1"/>
    <property type="molecule type" value="Genomic_DNA"/>
</dbReference>
<dbReference type="PROSITE" id="PS01124">
    <property type="entry name" value="HTH_ARAC_FAMILY_2"/>
    <property type="match status" value="1"/>
</dbReference>
<accession>A0A4R0IQ75</accession>
<keyword evidence="1" id="KW-0805">Transcription regulation</keyword>
<dbReference type="GO" id="GO:0003700">
    <property type="term" value="F:DNA-binding transcription factor activity"/>
    <property type="evidence" value="ECO:0007669"/>
    <property type="project" value="InterPro"/>
</dbReference>
<dbReference type="SUPFAM" id="SSF52317">
    <property type="entry name" value="Class I glutamine amidotransferase-like"/>
    <property type="match status" value="1"/>
</dbReference>
<dbReference type="OrthoDB" id="3992151at2"/>
<comment type="caution">
    <text evidence="4">The sequence shown here is derived from an EMBL/GenBank/DDBJ whole genome shotgun (WGS) entry which is preliminary data.</text>
</comment>
<dbReference type="SUPFAM" id="SSF46689">
    <property type="entry name" value="Homeodomain-like"/>
    <property type="match status" value="2"/>
</dbReference>
<evidence type="ECO:0000256" key="2">
    <source>
        <dbReference type="ARBA" id="ARBA00023163"/>
    </source>
</evidence>
<dbReference type="InterPro" id="IPR029062">
    <property type="entry name" value="Class_I_gatase-like"/>
</dbReference>
<dbReference type="GO" id="GO:0043565">
    <property type="term" value="F:sequence-specific DNA binding"/>
    <property type="evidence" value="ECO:0007669"/>
    <property type="project" value="InterPro"/>
</dbReference>
<keyword evidence="5" id="KW-1185">Reference proteome</keyword>
<evidence type="ECO:0000259" key="3">
    <source>
        <dbReference type="PROSITE" id="PS01124"/>
    </source>
</evidence>
<evidence type="ECO:0000313" key="4">
    <source>
        <dbReference type="EMBL" id="TCC34720.1"/>
    </source>
</evidence>
<dbReference type="AlphaFoldDB" id="A0A4R0IQ75"/>
<protein>
    <submittedName>
        <fullName evidence="4">GlxA family transcriptional regulator</fullName>
    </submittedName>
</protein>
<dbReference type="Gene3D" id="3.40.50.880">
    <property type="match status" value="1"/>
</dbReference>
<dbReference type="SMART" id="SM00342">
    <property type="entry name" value="HTH_ARAC"/>
    <property type="match status" value="1"/>
</dbReference>
<name>A0A4R0IQ75_9ACTN</name>
<dbReference type="InterPro" id="IPR009057">
    <property type="entry name" value="Homeodomain-like_sf"/>
</dbReference>
<dbReference type="CDD" id="cd03137">
    <property type="entry name" value="GATase1_AraC_1"/>
    <property type="match status" value="1"/>
</dbReference>
<dbReference type="PANTHER" id="PTHR43130:SF3">
    <property type="entry name" value="HTH-TYPE TRANSCRIPTIONAL REGULATOR RV1931C"/>
    <property type="match status" value="1"/>
</dbReference>
<feature type="domain" description="HTH araC/xylS-type" evidence="3">
    <location>
        <begin position="212"/>
        <end position="310"/>
    </location>
</feature>